<keyword evidence="2" id="KW-0489">Methyltransferase</keyword>
<dbReference type="Proteomes" id="UP001210720">
    <property type="component" value="Unassembled WGS sequence"/>
</dbReference>
<reference evidence="2 3" key="1">
    <citation type="submission" date="2023-01" db="EMBL/GenBank/DDBJ databases">
        <title>Thalassococcus onchidii sp. nov., isolated from a marine invertebrate from the South China Sea.</title>
        <authorList>
            <person name="Xu S."/>
            <person name="Liu Z."/>
            <person name="Xu Y."/>
        </authorList>
    </citation>
    <scope>NUCLEOTIDE SEQUENCE [LARGE SCALE GENOMIC DNA]</scope>
    <source>
        <strain evidence="2 3">KCTC 32084</strain>
    </source>
</reference>
<protein>
    <submittedName>
        <fullName evidence="2">Class I SAM-dependent methyltransferase</fullName>
    </submittedName>
</protein>
<dbReference type="GO" id="GO:0032259">
    <property type="term" value="P:methylation"/>
    <property type="evidence" value="ECO:0007669"/>
    <property type="project" value="UniProtKB-KW"/>
</dbReference>
<dbReference type="RefSeq" id="WP_271432933.1">
    <property type="nucleotide sequence ID" value="NZ_JAQIOY010000003.1"/>
</dbReference>
<dbReference type="EMBL" id="JAQIOY010000003">
    <property type="protein sequence ID" value="MDA7424947.1"/>
    <property type="molecule type" value="Genomic_DNA"/>
</dbReference>
<keyword evidence="3" id="KW-1185">Reference proteome</keyword>
<dbReference type="SUPFAM" id="SSF53335">
    <property type="entry name" value="S-adenosyl-L-methionine-dependent methyltransferases"/>
    <property type="match status" value="1"/>
</dbReference>
<evidence type="ECO:0000313" key="3">
    <source>
        <dbReference type="Proteomes" id="UP001210720"/>
    </source>
</evidence>
<organism evidence="2 3">
    <name type="scientific">Thalassococcus lentus</name>
    <dbReference type="NCBI Taxonomy" id="1210524"/>
    <lineage>
        <taxon>Bacteria</taxon>
        <taxon>Pseudomonadati</taxon>
        <taxon>Pseudomonadota</taxon>
        <taxon>Alphaproteobacteria</taxon>
        <taxon>Rhodobacterales</taxon>
        <taxon>Roseobacteraceae</taxon>
        <taxon>Thalassococcus</taxon>
    </lineage>
</organism>
<keyword evidence="2" id="KW-0808">Transferase</keyword>
<dbReference type="InterPro" id="IPR013217">
    <property type="entry name" value="Methyltransf_12"/>
</dbReference>
<evidence type="ECO:0000313" key="2">
    <source>
        <dbReference type="EMBL" id="MDA7424947.1"/>
    </source>
</evidence>
<feature type="domain" description="Methyltransferase type 12" evidence="1">
    <location>
        <begin position="56"/>
        <end position="153"/>
    </location>
</feature>
<comment type="caution">
    <text evidence="2">The sequence shown here is derived from an EMBL/GenBank/DDBJ whole genome shotgun (WGS) entry which is preliminary data.</text>
</comment>
<name>A0ABT4XSP8_9RHOB</name>
<proteinExistence type="predicted"/>
<dbReference type="Gene3D" id="3.40.50.150">
    <property type="entry name" value="Vaccinia Virus protein VP39"/>
    <property type="match status" value="1"/>
</dbReference>
<dbReference type="CDD" id="cd02440">
    <property type="entry name" value="AdoMet_MTases"/>
    <property type="match status" value="1"/>
</dbReference>
<gene>
    <name evidence="2" type="ORF">PFY00_09435</name>
</gene>
<sequence>MVTVQQQYEAFPYPERDPKDEAKRLIMGSPSHPLEMDHFLWGGRRDWSKPLRALVAGGGTGDGLIQLAQVLTSAGKPFEITYVDLSKASRAVAKARAKARGLKGISFHTGSLLNASDYGQFDYIDCCGVLHHLPDPAAGFAALRAALAPGGGLGFMVYAPYGRSGVYPLQEAFGALFDGLPPQGRLDAAKSIVEALPDGHPFKANINLGDHHASDAGFYDLLLHGQDRSYSVSELLDVLDQTGWRLQSFATPALYDLARMTDRPDTMRDAVAMAIAEKLRGTIRVQVGYALPADDKTPIANGRKRTVIPHLRGVQPKALAQAVAQGKPIPVRMKEAQANLRLPKRAAPLIAAIDGRRDLSQIAQAAGLDTLAFGALWTPVEKELCDWGLMLYSDLGKRV</sequence>
<dbReference type="Pfam" id="PF08242">
    <property type="entry name" value="Methyltransf_12"/>
    <property type="match status" value="1"/>
</dbReference>
<dbReference type="InterPro" id="IPR029063">
    <property type="entry name" value="SAM-dependent_MTases_sf"/>
</dbReference>
<dbReference type="GO" id="GO:0008168">
    <property type="term" value="F:methyltransferase activity"/>
    <property type="evidence" value="ECO:0007669"/>
    <property type="project" value="UniProtKB-KW"/>
</dbReference>
<evidence type="ECO:0000259" key="1">
    <source>
        <dbReference type="Pfam" id="PF08242"/>
    </source>
</evidence>
<accession>A0ABT4XSP8</accession>